<feature type="non-terminal residue" evidence="4">
    <location>
        <position position="1"/>
    </location>
</feature>
<dbReference type="PANTHER" id="PTHR14758">
    <property type="entry name" value="AGAP005440-PA"/>
    <property type="match status" value="1"/>
</dbReference>
<feature type="compositionally biased region" description="Basic and acidic residues" evidence="2">
    <location>
        <begin position="14"/>
        <end position="23"/>
    </location>
</feature>
<dbReference type="Proteomes" id="UP000678393">
    <property type="component" value="Unassembled WGS sequence"/>
</dbReference>
<dbReference type="InterPro" id="IPR025741">
    <property type="entry name" value="FAM110_C"/>
</dbReference>
<evidence type="ECO:0000256" key="1">
    <source>
        <dbReference type="ARBA" id="ARBA00010576"/>
    </source>
</evidence>
<proteinExistence type="inferred from homology"/>
<sequence length="342" mass="37167">GTILPSPDSLSSPKDVKTREETIQTKNPQTPKAKPPVKAKPDAPGQKLIPRTVSLIENGPNVLLPVAPPVVVSTVNSNGVNQVRSRNPDRKESTLSCDSQRIITSNPTKQDSSPTSVDSSFTAADKSSDLPSSRVEMSIESVDQAVYESEISAIPSVSMEASYTQEESRESREITRSNSSLSGKFEQQSASPLSLSPTPHCSSVPRSYSDISCHLEGHHSRDSSLVSNHSRLSRASIGTDLENFFNQMGMEKGVLEPLDRLRELQGSEIFDSMSSLDSHDATSICSSYSRSDQEWTDSQSVDRNLQQTSIVERNARIIKWLCNVKKAKSPSKTSESAAASNA</sequence>
<comment type="caution">
    <text evidence="4">The sequence shown here is derived from an EMBL/GenBank/DDBJ whole genome shotgun (WGS) entry which is preliminary data.</text>
</comment>
<name>A0A8S3Z5W0_9EUPU</name>
<feature type="domain" description="Centrosome-associated FAM110 C-terminal" evidence="3">
    <location>
        <begin position="224"/>
        <end position="327"/>
    </location>
</feature>
<dbReference type="InterPro" id="IPR025740">
    <property type="entry name" value="FAM110"/>
</dbReference>
<organism evidence="4 5">
    <name type="scientific">Candidula unifasciata</name>
    <dbReference type="NCBI Taxonomy" id="100452"/>
    <lineage>
        <taxon>Eukaryota</taxon>
        <taxon>Metazoa</taxon>
        <taxon>Spiralia</taxon>
        <taxon>Lophotrochozoa</taxon>
        <taxon>Mollusca</taxon>
        <taxon>Gastropoda</taxon>
        <taxon>Heterobranchia</taxon>
        <taxon>Euthyneura</taxon>
        <taxon>Panpulmonata</taxon>
        <taxon>Eupulmonata</taxon>
        <taxon>Stylommatophora</taxon>
        <taxon>Helicina</taxon>
        <taxon>Helicoidea</taxon>
        <taxon>Geomitridae</taxon>
        <taxon>Candidula</taxon>
    </lineage>
</organism>
<dbReference type="PANTHER" id="PTHR14758:SF1">
    <property type="entry name" value="CENTROSOME-ASSOCIATED FAM110 C-TERMINAL DOMAIN-CONTAINING PROTEIN"/>
    <property type="match status" value="1"/>
</dbReference>
<dbReference type="AlphaFoldDB" id="A0A8S3Z5W0"/>
<feature type="compositionally biased region" description="Polar residues" evidence="2">
    <location>
        <begin position="181"/>
        <end position="201"/>
    </location>
</feature>
<dbReference type="OrthoDB" id="10028183at2759"/>
<protein>
    <recommendedName>
        <fullName evidence="3">Centrosome-associated FAM110 C-terminal domain-containing protein</fullName>
    </recommendedName>
</protein>
<dbReference type="EMBL" id="CAJHNH020001517">
    <property type="protein sequence ID" value="CAG5123415.1"/>
    <property type="molecule type" value="Genomic_DNA"/>
</dbReference>
<feature type="region of interest" description="Disordered" evidence="2">
    <location>
        <begin position="158"/>
        <end position="201"/>
    </location>
</feature>
<feature type="compositionally biased region" description="Polar residues" evidence="2">
    <location>
        <begin position="94"/>
        <end position="122"/>
    </location>
</feature>
<evidence type="ECO:0000313" key="4">
    <source>
        <dbReference type="EMBL" id="CAG5123415.1"/>
    </source>
</evidence>
<feature type="region of interest" description="Disordered" evidence="2">
    <location>
        <begin position="1"/>
        <end position="46"/>
    </location>
</feature>
<accession>A0A8S3Z5W0</accession>
<gene>
    <name evidence="4" type="ORF">CUNI_LOCUS8973</name>
</gene>
<feature type="region of interest" description="Disordered" evidence="2">
    <location>
        <begin position="81"/>
        <end position="135"/>
    </location>
</feature>
<feature type="compositionally biased region" description="Low complexity" evidence="2">
    <location>
        <begin position="1"/>
        <end position="13"/>
    </location>
</feature>
<feature type="compositionally biased region" description="Basic and acidic residues" evidence="2">
    <location>
        <begin position="166"/>
        <end position="175"/>
    </location>
</feature>
<dbReference type="Pfam" id="PF14160">
    <property type="entry name" value="FAM110_C"/>
    <property type="match status" value="1"/>
</dbReference>
<evidence type="ECO:0000256" key="2">
    <source>
        <dbReference type="SAM" id="MobiDB-lite"/>
    </source>
</evidence>
<reference evidence="4" key="1">
    <citation type="submission" date="2021-04" db="EMBL/GenBank/DDBJ databases">
        <authorList>
            <consortium name="Molecular Ecology Group"/>
        </authorList>
    </citation>
    <scope>NUCLEOTIDE SEQUENCE</scope>
</reference>
<evidence type="ECO:0000259" key="3">
    <source>
        <dbReference type="Pfam" id="PF14160"/>
    </source>
</evidence>
<keyword evidence="5" id="KW-1185">Reference proteome</keyword>
<comment type="similarity">
    <text evidence="1">Belongs to the FAM110 family.</text>
</comment>
<evidence type="ECO:0000313" key="5">
    <source>
        <dbReference type="Proteomes" id="UP000678393"/>
    </source>
</evidence>